<dbReference type="Proteomes" id="UP000321306">
    <property type="component" value="Unassembled WGS sequence"/>
</dbReference>
<comment type="caution">
    <text evidence="2">The sequence shown here is derived from an EMBL/GenBank/DDBJ whole genome shotgun (WGS) entry which is preliminary data.</text>
</comment>
<dbReference type="EMBL" id="BJXB01000006">
    <property type="protein sequence ID" value="GEM46207.1"/>
    <property type="molecule type" value="Genomic_DNA"/>
</dbReference>
<reference evidence="2 3" key="1">
    <citation type="submission" date="2019-07" db="EMBL/GenBank/DDBJ databases">
        <title>Whole genome shotgun sequence of Deinococcus cellulosilyticus NBRC 106333.</title>
        <authorList>
            <person name="Hosoyama A."/>
            <person name="Uohara A."/>
            <person name="Ohji S."/>
            <person name="Ichikawa N."/>
        </authorList>
    </citation>
    <scope>NUCLEOTIDE SEQUENCE [LARGE SCALE GENOMIC DNA]</scope>
    <source>
        <strain evidence="2 3">NBRC 106333</strain>
    </source>
</reference>
<evidence type="ECO:0000313" key="3">
    <source>
        <dbReference type="Proteomes" id="UP000321306"/>
    </source>
</evidence>
<organism evidence="2 3">
    <name type="scientific">Deinococcus cellulosilyticus (strain DSM 18568 / NBRC 106333 / KACC 11606 / 5516J-15)</name>
    <dbReference type="NCBI Taxonomy" id="1223518"/>
    <lineage>
        <taxon>Bacteria</taxon>
        <taxon>Thermotogati</taxon>
        <taxon>Deinococcota</taxon>
        <taxon>Deinococci</taxon>
        <taxon>Deinococcales</taxon>
        <taxon>Deinococcaceae</taxon>
        <taxon>Deinococcus</taxon>
    </lineage>
</organism>
<evidence type="ECO:0008006" key="4">
    <source>
        <dbReference type="Google" id="ProtNLM"/>
    </source>
</evidence>
<feature type="signal peptide" evidence="1">
    <location>
        <begin position="1"/>
        <end position="17"/>
    </location>
</feature>
<dbReference type="PANTHER" id="PTHR38075:SF1">
    <property type="entry name" value="DUF4139 DOMAIN-CONTAINING PROTEIN"/>
    <property type="match status" value="1"/>
</dbReference>
<dbReference type="PANTHER" id="PTHR38075">
    <property type="entry name" value="DUF4139 DOMAIN-CONTAINING PROTEIN"/>
    <property type="match status" value="1"/>
</dbReference>
<accession>A0A511N160</accession>
<sequence>MKRFALIALGLMATAHAADLRIYPGFSEIRENVQVGEKYTLNLPIDHFSQILPGSLTLEGVDVLSQTSQQVMTTLQGQKVLVQKGNELIEAEVVRADDFLLKDLKTGRYFYADPRNIEYLSAPQQPSFQVDFLIAKGGNATLSYLTQGITWTPRYNLNITDNGHTFNAWADIRNNTGRKLTVDHTELFGGDVNLSMNDYPRPMPAAAPQGMMMKAEADAIVAQGEAGGLYRYDLTQGFTLEASGTYTLPFVKPQTKVTPFLSATSYFYPQNTEGNLSRLYKFTSSEFLPNGTVTVREDGRIVGQAQVPNLTANKETQLNLGQDADVSYKREVKTVSQNENRAVYNVTLTLKNNKKRAVQAQFKDMLSGKFEIKGNVKATTEGVLVEPKLNAGEKRTYTYTITQIYQ</sequence>
<dbReference type="AlphaFoldDB" id="A0A511N160"/>
<proteinExistence type="predicted"/>
<dbReference type="RefSeq" id="WP_146884017.1">
    <property type="nucleotide sequence ID" value="NZ_BJXB01000006.1"/>
</dbReference>
<keyword evidence="1" id="KW-0732">Signal</keyword>
<keyword evidence="3" id="KW-1185">Reference proteome</keyword>
<evidence type="ECO:0000313" key="2">
    <source>
        <dbReference type="EMBL" id="GEM46207.1"/>
    </source>
</evidence>
<dbReference type="OrthoDB" id="58667at2"/>
<gene>
    <name evidence="2" type="ORF">DC3_18420</name>
</gene>
<protein>
    <recommendedName>
        <fullName evidence="4">DUF4139 domain-containing protein</fullName>
    </recommendedName>
</protein>
<evidence type="ECO:0000256" key="1">
    <source>
        <dbReference type="SAM" id="SignalP"/>
    </source>
</evidence>
<feature type="chain" id="PRO_5021940239" description="DUF4139 domain-containing protein" evidence="1">
    <location>
        <begin position="18"/>
        <end position="406"/>
    </location>
</feature>
<name>A0A511N160_DEIC1</name>